<dbReference type="Pfam" id="PF02770">
    <property type="entry name" value="Acyl-CoA_dh_M"/>
    <property type="match status" value="1"/>
</dbReference>
<evidence type="ECO:0000256" key="3">
    <source>
        <dbReference type="ARBA" id="ARBA00022630"/>
    </source>
</evidence>
<comment type="similarity">
    <text evidence="2 6">Belongs to the acyl-CoA dehydrogenase family.</text>
</comment>
<dbReference type="InterPro" id="IPR036250">
    <property type="entry name" value="AcylCo_DH-like_C"/>
</dbReference>
<dbReference type="InterPro" id="IPR009100">
    <property type="entry name" value="AcylCoA_DH/oxidase_NM_dom_sf"/>
</dbReference>
<keyword evidence="5 6" id="KW-0560">Oxidoreductase</keyword>
<keyword evidence="11" id="KW-1185">Reference proteome</keyword>
<name>A0A4P6Q756_9ACTN</name>
<dbReference type="InterPro" id="IPR006091">
    <property type="entry name" value="Acyl-CoA_Oxase/DH_mid-dom"/>
</dbReference>
<dbReference type="EMBL" id="CP036455">
    <property type="protein sequence ID" value="QBI54929.1"/>
    <property type="molecule type" value="Genomic_DNA"/>
</dbReference>
<dbReference type="InterPro" id="IPR013786">
    <property type="entry name" value="AcylCoA_DH/ox_N"/>
</dbReference>
<evidence type="ECO:0000256" key="1">
    <source>
        <dbReference type="ARBA" id="ARBA00001974"/>
    </source>
</evidence>
<dbReference type="GO" id="GO:0003995">
    <property type="term" value="F:acyl-CoA dehydrogenase activity"/>
    <property type="evidence" value="ECO:0007669"/>
    <property type="project" value="TreeGrafter"/>
</dbReference>
<reference evidence="10 11" key="1">
    <citation type="submission" date="2019-02" db="EMBL/GenBank/DDBJ databases">
        <authorList>
            <person name="Khodamoradi S."/>
            <person name="Hahnke R.L."/>
            <person name="Kaempfer P."/>
            <person name="Schumann P."/>
            <person name="Rohde M."/>
            <person name="Steinert M."/>
            <person name="Luzhetskyy A."/>
            <person name="Wink J."/>
            <person name="Ruckert C."/>
        </authorList>
    </citation>
    <scope>NUCLEOTIDE SEQUENCE [LARGE SCALE GENOMIC DNA]</scope>
    <source>
        <strain evidence="10 11">M2</strain>
    </source>
</reference>
<organism evidence="10 11">
    <name type="scientific">Streptomonospora litoralis</name>
    <dbReference type="NCBI Taxonomy" id="2498135"/>
    <lineage>
        <taxon>Bacteria</taxon>
        <taxon>Bacillati</taxon>
        <taxon>Actinomycetota</taxon>
        <taxon>Actinomycetes</taxon>
        <taxon>Streptosporangiales</taxon>
        <taxon>Nocardiopsidaceae</taxon>
        <taxon>Streptomonospora</taxon>
    </lineage>
</organism>
<dbReference type="Pfam" id="PF02771">
    <property type="entry name" value="Acyl-CoA_dh_N"/>
    <property type="match status" value="1"/>
</dbReference>
<evidence type="ECO:0000256" key="2">
    <source>
        <dbReference type="ARBA" id="ARBA00009347"/>
    </source>
</evidence>
<proteinExistence type="inferred from homology"/>
<feature type="domain" description="Acyl-CoA dehydrogenase/oxidase C-terminal" evidence="7">
    <location>
        <begin position="229"/>
        <end position="377"/>
    </location>
</feature>
<dbReference type="Gene3D" id="2.40.110.10">
    <property type="entry name" value="Butyryl-CoA Dehydrogenase, subunit A, domain 2"/>
    <property type="match status" value="1"/>
</dbReference>
<dbReference type="Pfam" id="PF00441">
    <property type="entry name" value="Acyl-CoA_dh_1"/>
    <property type="match status" value="1"/>
</dbReference>
<dbReference type="InterPro" id="IPR046373">
    <property type="entry name" value="Acyl-CoA_Oxase/DH_mid-dom_sf"/>
</dbReference>
<comment type="cofactor">
    <cofactor evidence="1 6">
        <name>FAD</name>
        <dbReference type="ChEBI" id="CHEBI:57692"/>
    </cofactor>
</comment>
<evidence type="ECO:0000313" key="11">
    <source>
        <dbReference type="Proteomes" id="UP000292235"/>
    </source>
</evidence>
<dbReference type="Gene3D" id="1.10.540.10">
    <property type="entry name" value="Acyl-CoA dehydrogenase/oxidase, N-terminal domain"/>
    <property type="match status" value="1"/>
</dbReference>
<dbReference type="Gene3D" id="1.20.140.10">
    <property type="entry name" value="Butyryl-CoA Dehydrogenase, subunit A, domain 3"/>
    <property type="match status" value="1"/>
</dbReference>
<dbReference type="SUPFAM" id="SSF47203">
    <property type="entry name" value="Acyl-CoA dehydrogenase C-terminal domain-like"/>
    <property type="match status" value="1"/>
</dbReference>
<evidence type="ECO:0000256" key="4">
    <source>
        <dbReference type="ARBA" id="ARBA00022827"/>
    </source>
</evidence>
<evidence type="ECO:0000313" key="10">
    <source>
        <dbReference type="EMBL" id="QBI54929.1"/>
    </source>
</evidence>
<evidence type="ECO:0000256" key="6">
    <source>
        <dbReference type="RuleBase" id="RU362125"/>
    </source>
</evidence>
<dbReference type="KEGG" id="strr:EKD16_15785"/>
<dbReference type="Proteomes" id="UP000292235">
    <property type="component" value="Chromosome"/>
</dbReference>
<dbReference type="InterPro" id="IPR037069">
    <property type="entry name" value="AcylCoA_DH/ox_N_sf"/>
</dbReference>
<protein>
    <submittedName>
        <fullName evidence="10">Acyl-CoA dehydrogenase</fullName>
        <ecNumber evidence="10">1.3.99.-</ecNumber>
    </submittedName>
</protein>
<dbReference type="OrthoDB" id="5241155at2"/>
<gene>
    <name evidence="10" type="primary">mmgC6</name>
    <name evidence="10" type="ORF">EKD16_15785</name>
</gene>
<evidence type="ECO:0000259" key="7">
    <source>
        <dbReference type="Pfam" id="PF00441"/>
    </source>
</evidence>
<dbReference type="FunFam" id="2.40.110.10:FF:000002">
    <property type="entry name" value="Acyl-CoA dehydrogenase fadE12"/>
    <property type="match status" value="1"/>
</dbReference>
<dbReference type="GO" id="GO:0050660">
    <property type="term" value="F:flavin adenine dinucleotide binding"/>
    <property type="evidence" value="ECO:0007669"/>
    <property type="project" value="InterPro"/>
</dbReference>
<sequence>MFEATTEAAELRKGLADWAKDLSEGHIEADEAGEFPWHKWRMIQRSGLLGLPFAQPWGGLERSLPEVLHVLEGLGEYCRDSGLSFCATTTMASTGVPVERFGTAEQQKRYLPGICSGELIGAHAITESESGSDALRMATRAEPDGDGFVLHGSKLFVTNAPIADVFVVYARTHPDGGPLGTTAFLVDRDTPGLTCGAPARKMGLRTAPMSELSLDGVRVARDRVVGRVGGGFLVMDHVMKREILFTAAVHAGEMEHRLQRCLDYAKSRHAFGRPIGSYQSVTNRIAEMRIRLDTARKWIFDTGERLAAGHDVTVDLAATKLVTSEANVAGSLAAVAIFGGHGYMVEQGMEKEVRNAVGGTVYSGTSDIHYNRIAAALGLDP</sequence>
<dbReference type="EC" id="1.3.99.-" evidence="10"/>
<keyword evidence="3 6" id="KW-0285">Flavoprotein</keyword>
<evidence type="ECO:0000259" key="8">
    <source>
        <dbReference type="Pfam" id="PF02770"/>
    </source>
</evidence>
<dbReference type="RefSeq" id="WP_131099025.1">
    <property type="nucleotide sequence ID" value="NZ_CP036455.1"/>
</dbReference>
<dbReference type="PANTHER" id="PTHR43884:SF12">
    <property type="entry name" value="ISOVALERYL-COA DEHYDROGENASE, MITOCHONDRIAL-RELATED"/>
    <property type="match status" value="1"/>
</dbReference>
<dbReference type="InterPro" id="IPR009075">
    <property type="entry name" value="AcylCo_DH/oxidase_C"/>
</dbReference>
<dbReference type="AlphaFoldDB" id="A0A4P6Q756"/>
<feature type="domain" description="Acyl-CoA oxidase/dehydrogenase middle" evidence="8">
    <location>
        <begin position="122"/>
        <end position="217"/>
    </location>
</feature>
<evidence type="ECO:0000259" key="9">
    <source>
        <dbReference type="Pfam" id="PF02771"/>
    </source>
</evidence>
<dbReference type="PANTHER" id="PTHR43884">
    <property type="entry name" value="ACYL-COA DEHYDROGENASE"/>
    <property type="match status" value="1"/>
</dbReference>
<feature type="domain" description="Acyl-CoA dehydrogenase/oxidase N-terminal" evidence="9">
    <location>
        <begin position="6"/>
        <end position="118"/>
    </location>
</feature>
<keyword evidence="4 6" id="KW-0274">FAD</keyword>
<evidence type="ECO:0000256" key="5">
    <source>
        <dbReference type="ARBA" id="ARBA00023002"/>
    </source>
</evidence>
<accession>A0A4P6Q756</accession>
<dbReference type="SUPFAM" id="SSF56645">
    <property type="entry name" value="Acyl-CoA dehydrogenase NM domain-like"/>
    <property type="match status" value="1"/>
</dbReference>